<feature type="domain" description="VTT" evidence="7">
    <location>
        <begin position="61"/>
        <end position="172"/>
    </location>
</feature>
<evidence type="ECO:0000313" key="9">
    <source>
        <dbReference type="Proteomes" id="UP000830542"/>
    </source>
</evidence>
<evidence type="ECO:0000256" key="1">
    <source>
        <dbReference type="ARBA" id="ARBA00004651"/>
    </source>
</evidence>
<keyword evidence="5 6" id="KW-0472">Membrane</keyword>
<gene>
    <name evidence="8" type="ORF">MUK72_06120</name>
</gene>
<keyword evidence="3 6" id="KW-0812">Transmembrane</keyword>
<evidence type="ECO:0000256" key="6">
    <source>
        <dbReference type="SAM" id="Phobius"/>
    </source>
</evidence>
<dbReference type="AlphaFoldDB" id="A0AAX3AQV3"/>
<protein>
    <submittedName>
        <fullName evidence="8">VTT domain-containing protein</fullName>
    </submittedName>
</protein>
<dbReference type="GO" id="GO:0005886">
    <property type="term" value="C:plasma membrane"/>
    <property type="evidence" value="ECO:0007669"/>
    <property type="project" value="UniProtKB-SubCell"/>
</dbReference>
<evidence type="ECO:0000256" key="3">
    <source>
        <dbReference type="ARBA" id="ARBA00022692"/>
    </source>
</evidence>
<dbReference type="PANTHER" id="PTHR12677:SF59">
    <property type="entry name" value="GOLGI APPARATUS MEMBRANE PROTEIN TVP38-RELATED"/>
    <property type="match status" value="1"/>
</dbReference>
<accession>A0AAX3AQV3</accession>
<feature type="transmembrane region" description="Helical" evidence="6">
    <location>
        <begin position="41"/>
        <end position="58"/>
    </location>
</feature>
<organism evidence="8 9">
    <name type="scientific">Halococcus dombrowskii</name>
    <dbReference type="NCBI Taxonomy" id="179637"/>
    <lineage>
        <taxon>Archaea</taxon>
        <taxon>Methanobacteriati</taxon>
        <taxon>Methanobacteriota</taxon>
        <taxon>Stenosarchaea group</taxon>
        <taxon>Halobacteria</taxon>
        <taxon>Halobacteriales</taxon>
        <taxon>Halococcaceae</taxon>
        <taxon>Halococcus</taxon>
    </lineage>
</organism>
<dbReference type="KEGG" id="hdo:MUK72_06120"/>
<dbReference type="PANTHER" id="PTHR12677">
    <property type="entry name" value="GOLGI APPARATUS MEMBRANE PROTEIN TVP38-RELATED"/>
    <property type="match status" value="1"/>
</dbReference>
<evidence type="ECO:0000256" key="2">
    <source>
        <dbReference type="ARBA" id="ARBA00022475"/>
    </source>
</evidence>
<keyword evidence="4 6" id="KW-1133">Transmembrane helix</keyword>
<name>A0AAX3AQV3_HALDO</name>
<evidence type="ECO:0000256" key="5">
    <source>
        <dbReference type="ARBA" id="ARBA00023136"/>
    </source>
</evidence>
<keyword evidence="9" id="KW-1185">Reference proteome</keyword>
<dbReference type="InterPro" id="IPR032816">
    <property type="entry name" value="VTT_dom"/>
</dbReference>
<dbReference type="RefSeq" id="WP_244704841.1">
    <property type="nucleotide sequence ID" value="NZ_BAAADN010000041.1"/>
</dbReference>
<feature type="transmembrane region" description="Helical" evidence="6">
    <location>
        <begin position="70"/>
        <end position="94"/>
    </location>
</feature>
<proteinExistence type="predicted"/>
<sequence length="222" mass="22578">MSRARRRLAGVAAIVGVVALAALTISPSALLDRIAGLRSRPFVFVLVVVGLYLGRPLVAWPMSLCSAVVGYGYGLVGTPFALAGVLLTCLPPYVLGRYAGDASALGRIGHAGERFFARTGGARGVAAARLAPLPADPISVGAGLSGVGLRRYLLGTLVGEVPWTVAAVFAGSSLSTLAVAGLESASVELGLAAGAIAVLALAGPAYEYLRDRRAHQNVSEQS</sequence>
<dbReference type="GeneID" id="71761406"/>
<evidence type="ECO:0000256" key="4">
    <source>
        <dbReference type="ARBA" id="ARBA00022989"/>
    </source>
</evidence>
<dbReference type="Pfam" id="PF09335">
    <property type="entry name" value="VTT_dom"/>
    <property type="match status" value="1"/>
</dbReference>
<feature type="transmembrane region" description="Helical" evidence="6">
    <location>
        <begin position="189"/>
        <end position="206"/>
    </location>
</feature>
<evidence type="ECO:0000313" key="8">
    <source>
        <dbReference type="EMBL" id="UOO96279.1"/>
    </source>
</evidence>
<comment type="subcellular location">
    <subcellularLocation>
        <location evidence="1">Cell membrane</location>
        <topology evidence="1">Multi-pass membrane protein</topology>
    </subcellularLocation>
</comment>
<evidence type="ECO:0000259" key="7">
    <source>
        <dbReference type="Pfam" id="PF09335"/>
    </source>
</evidence>
<dbReference type="Proteomes" id="UP000830542">
    <property type="component" value="Chromosome"/>
</dbReference>
<dbReference type="EMBL" id="CP095005">
    <property type="protein sequence ID" value="UOO96279.1"/>
    <property type="molecule type" value="Genomic_DNA"/>
</dbReference>
<dbReference type="InterPro" id="IPR015414">
    <property type="entry name" value="TMEM64"/>
</dbReference>
<reference evidence="8" key="1">
    <citation type="submission" date="2022-04" db="EMBL/GenBank/DDBJ databases">
        <title>Sequencing and genomic assembly of Halococcus dombrowskii.</title>
        <authorList>
            <person name="Lim S.W."/>
            <person name="MacLea K.S."/>
        </authorList>
    </citation>
    <scope>NUCLEOTIDE SEQUENCE</scope>
    <source>
        <strain evidence="8">H4</strain>
    </source>
</reference>
<keyword evidence="2" id="KW-1003">Cell membrane</keyword>